<keyword evidence="1" id="KW-0175">Coiled coil</keyword>
<dbReference type="AlphaFoldDB" id="A0A4V1X8M4"/>
<name>A0A4V1X8M4_9PEZI</name>
<accession>A0A4V1X8M4</accession>
<evidence type="ECO:0000313" key="4">
    <source>
        <dbReference type="Proteomes" id="UP000293360"/>
    </source>
</evidence>
<proteinExistence type="predicted"/>
<gene>
    <name evidence="3" type="ORF">DL764_010728</name>
</gene>
<reference evidence="3 4" key="1">
    <citation type="submission" date="2018-06" db="EMBL/GenBank/DDBJ databases">
        <title>Complete Genomes of Monosporascus.</title>
        <authorList>
            <person name="Robinson A.J."/>
            <person name="Natvig D.O."/>
        </authorList>
    </citation>
    <scope>NUCLEOTIDE SEQUENCE [LARGE SCALE GENOMIC DNA]</scope>
    <source>
        <strain evidence="3 4">CBS 110550</strain>
    </source>
</reference>
<organism evidence="3 4">
    <name type="scientific">Monosporascus ibericus</name>
    <dbReference type="NCBI Taxonomy" id="155417"/>
    <lineage>
        <taxon>Eukaryota</taxon>
        <taxon>Fungi</taxon>
        <taxon>Dikarya</taxon>
        <taxon>Ascomycota</taxon>
        <taxon>Pezizomycotina</taxon>
        <taxon>Sordariomycetes</taxon>
        <taxon>Xylariomycetidae</taxon>
        <taxon>Xylariales</taxon>
        <taxon>Xylariales incertae sedis</taxon>
        <taxon>Monosporascus</taxon>
    </lineage>
</organism>
<dbReference type="EMBL" id="QJNU01001577">
    <property type="protein sequence ID" value="RYO74845.1"/>
    <property type="molecule type" value="Genomic_DNA"/>
</dbReference>
<evidence type="ECO:0000313" key="3">
    <source>
        <dbReference type="EMBL" id="RYO74845.1"/>
    </source>
</evidence>
<feature type="region of interest" description="Disordered" evidence="2">
    <location>
        <begin position="180"/>
        <end position="262"/>
    </location>
</feature>
<dbReference type="Proteomes" id="UP000293360">
    <property type="component" value="Unassembled WGS sequence"/>
</dbReference>
<evidence type="ECO:0000256" key="2">
    <source>
        <dbReference type="SAM" id="MobiDB-lite"/>
    </source>
</evidence>
<evidence type="ECO:0008006" key="5">
    <source>
        <dbReference type="Google" id="ProtNLM"/>
    </source>
</evidence>
<feature type="compositionally biased region" description="Low complexity" evidence="2">
    <location>
        <begin position="1"/>
        <end position="15"/>
    </location>
</feature>
<keyword evidence="4" id="KW-1185">Reference proteome</keyword>
<sequence>MSATALAAPAASPPAHTDWDDTLKKKGRQQLEFSDVNDDSELGGLAKSFTKKFRSHIVQKTAELIKKRNEIDSQLLQEVLRQKLSADDWQPREKLLRRHARLEEREERHIRRQKKKLARVERLYKQSPSVDRATDHDLMRYLLWRFKRHLGPLMKYHHKIDGSISSSSANSESEWIDMLEGGSEASGPGYRKGASKYGNATGKKRKRNEARKDGASNKRLKTIATDEEGAGATRTKDKKDSKSSKKKRDKEGRADMEKANDT</sequence>
<protein>
    <recommendedName>
        <fullName evidence="5">rRNA-processing protein EFG1</fullName>
    </recommendedName>
</protein>
<comment type="caution">
    <text evidence="3">The sequence shown here is derived from an EMBL/GenBank/DDBJ whole genome shotgun (WGS) entry which is preliminary data.</text>
</comment>
<dbReference type="OrthoDB" id="5235253at2759"/>
<evidence type="ECO:0000256" key="1">
    <source>
        <dbReference type="SAM" id="Coils"/>
    </source>
</evidence>
<feature type="coiled-coil region" evidence="1">
    <location>
        <begin position="92"/>
        <end position="123"/>
    </location>
</feature>
<feature type="compositionally biased region" description="Basic and acidic residues" evidence="2">
    <location>
        <begin position="234"/>
        <end position="262"/>
    </location>
</feature>
<feature type="region of interest" description="Disordered" evidence="2">
    <location>
        <begin position="1"/>
        <end position="21"/>
    </location>
</feature>